<reference evidence="2 3" key="1">
    <citation type="submission" date="2014-12" db="EMBL/GenBank/DDBJ databases">
        <title>Genome sequencing of Arthrobacter phenanthrenivorans SWC37.</title>
        <authorList>
            <person name="Tan P.W."/>
            <person name="Chan K.-G."/>
        </authorList>
    </citation>
    <scope>NUCLEOTIDE SEQUENCE [LARGE SCALE GENOMIC DNA]</scope>
    <source>
        <strain evidence="2 3">SWC37</strain>
    </source>
</reference>
<dbReference type="InterPro" id="IPR049500">
    <property type="entry name" value="Peptidase_M50B-like"/>
</dbReference>
<keyword evidence="1" id="KW-1133">Transmembrane helix</keyword>
<feature type="transmembrane region" description="Helical" evidence="1">
    <location>
        <begin position="162"/>
        <end position="182"/>
    </location>
</feature>
<keyword evidence="1" id="KW-0812">Transmembrane</keyword>
<comment type="caution">
    <text evidence="2">The sequence shown here is derived from an EMBL/GenBank/DDBJ whole genome shotgun (WGS) entry which is preliminary data.</text>
</comment>
<gene>
    <name evidence="2" type="ORF">RM50_04575</name>
</gene>
<organism evidence="2 3">
    <name type="scientific">Pseudarthrobacter phenanthrenivorans</name>
    <name type="common">Arthrobacter phenanthrenivorans</name>
    <dbReference type="NCBI Taxonomy" id="361575"/>
    <lineage>
        <taxon>Bacteria</taxon>
        <taxon>Bacillati</taxon>
        <taxon>Actinomycetota</taxon>
        <taxon>Actinomycetes</taxon>
        <taxon>Micrococcales</taxon>
        <taxon>Micrococcaceae</taxon>
        <taxon>Pseudarthrobacter</taxon>
    </lineage>
</organism>
<protein>
    <recommendedName>
        <fullName evidence="4">M50 family peptidase</fullName>
    </recommendedName>
</protein>
<dbReference type="EMBL" id="JWTB01000008">
    <property type="protein sequence ID" value="KIC68749.1"/>
    <property type="molecule type" value="Genomic_DNA"/>
</dbReference>
<proteinExistence type="predicted"/>
<dbReference type="Pfam" id="PF13398">
    <property type="entry name" value="Peptidase_M50B"/>
    <property type="match status" value="1"/>
</dbReference>
<dbReference type="Proteomes" id="UP000031196">
    <property type="component" value="Unassembled WGS sequence"/>
</dbReference>
<sequence>MGLLGGKLAGGFAHAQVPAIPAWEVFIVFLGAGVLCLPALWNYASLFTTLVHELGHAVAAISTGRFVTGIRIHSDHSGRTHTYDVAGAPAAWWVFWGYPVPAAVGGVLVWAALAGWAQPALSIGGVLVLLSLLAIRNLFGAAVVAGSAAATLALVWVDDAQINAHAALILGAFLLVGSLRSFGEVLAIHTKYPEDLDSSDAHILALTTGVPAGIWLTLLGAGIAASWYATVAAAVPLLQLGV</sequence>
<keyword evidence="1" id="KW-0472">Membrane</keyword>
<feature type="transmembrane region" description="Helical" evidence="1">
    <location>
        <begin position="21"/>
        <end position="41"/>
    </location>
</feature>
<evidence type="ECO:0008006" key="4">
    <source>
        <dbReference type="Google" id="ProtNLM"/>
    </source>
</evidence>
<name>A0A0B4D5Z3_PSEPS</name>
<evidence type="ECO:0000256" key="1">
    <source>
        <dbReference type="SAM" id="Phobius"/>
    </source>
</evidence>
<evidence type="ECO:0000313" key="2">
    <source>
        <dbReference type="EMBL" id="KIC68749.1"/>
    </source>
</evidence>
<evidence type="ECO:0000313" key="3">
    <source>
        <dbReference type="Proteomes" id="UP000031196"/>
    </source>
</evidence>
<feature type="transmembrane region" description="Helical" evidence="1">
    <location>
        <begin position="203"/>
        <end position="229"/>
    </location>
</feature>
<accession>A0A0B4D5Z3</accession>
<dbReference type="AlphaFoldDB" id="A0A0B4D5Z3"/>